<keyword evidence="2" id="KW-1185">Reference proteome</keyword>
<dbReference type="EMBL" id="CP036272">
    <property type="protein sequence ID" value="QDT59486.1"/>
    <property type="molecule type" value="Genomic_DNA"/>
</dbReference>
<reference evidence="1 2" key="1">
    <citation type="submission" date="2019-02" db="EMBL/GenBank/DDBJ databases">
        <title>Deep-cultivation of Planctomycetes and their phenomic and genomic characterization uncovers novel biology.</title>
        <authorList>
            <person name="Wiegand S."/>
            <person name="Jogler M."/>
            <person name="Boedeker C."/>
            <person name="Pinto D."/>
            <person name="Vollmers J."/>
            <person name="Rivas-Marin E."/>
            <person name="Kohn T."/>
            <person name="Peeters S.H."/>
            <person name="Heuer A."/>
            <person name="Rast P."/>
            <person name="Oberbeckmann S."/>
            <person name="Bunk B."/>
            <person name="Jeske O."/>
            <person name="Meyerdierks A."/>
            <person name="Storesund J.E."/>
            <person name="Kallscheuer N."/>
            <person name="Luecker S."/>
            <person name="Lage O.M."/>
            <person name="Pohl T."/>
            <person name="Merkel B.J."/>
            <person name="Hornburger P."/>
            <person name="Mueller R.-W."/>
            <person name="Bruemmer F."/>
            <person name="Labrenz M."/>
            <person name="Spormann A.M."/>
            <person name="Op den Camp H."/>
            <person name="Overmann J."/>
            <person name="Amann R."/>
            <person name="Jetten M.S.M."/>
            <person name="Mascher T."/>
            <person name="Medema M.H."/>
            <person name="Devos D.P."/>
            <person name="Kaster A.-K."/>
            <person name="Ovreas L."/>
            <person name="Rohde M."/>
            <person name="Galperin M.Y."/>
            <person name="Jogler C."/>
        </authorList>
    </citation>
    <scope>NUCLEOTIDE SEQUENCE [LARGE SCALE GENOMIC DNA]</scope>
    <source>
        <strain evidence="1 2">SV_7m_r</strain>
    </source>
</reference>
<name>A0A517STP2_9BACT</name>
<sequence>MKTRTNCPDCGVEPGQPHINECDVELCSSCGLQRITCDCQGHVPLKSVWTGEWPKPKSELGEEQFFVNYTSIHVGCGQYDPVTQLQLADENTPNDEIMSFQEAAEHLLSERWDELDDLNEERRVVLADIRALKEAATFKHYEELRQMYSGSGYSMTDLEV</sequence>
<evidence type="ECO:0000313" key="2">
    <source>
        <dbReference type="Proteomes" id="UP000315003"/>
    </source>
</evidence>
<evidence type="ECO:0000313" key="1">
    <source>
        <dbReference type="EMBL" id="QDT59486.1"/>
    </source>
</evidence>
<protein>
    <submittedName>
        <fullName evidence="1">Uncharacterized protein</fullName>
    </submittedName>
</protein>
<organism evidence="1 2">
    <name type="scientific">Stieleria bergensis</name>
    <dbReference type="NCBI Taxonomy" id="2528025"/>
    <lineage>
        <taxon>Bacteria</taxon>
        <taxon>Pseudomonadati</taxon>
        <taxon>Planctomycetota</taxon>
        <taxon>Planctomycetia</taxon>
        <taxon>Pirellulales</taxon>
        <taxon>Pirellulaceae</taxon>
        <taxon>Stieleria</taxon>
    </lineage>
</organism>
<accession>A0A517STP2</accession>
<gene>
    <name evidence="1" type="ORF">SV7mr_19930</name>
</gene>
<dbReference type="Proteomes" id="UP000315003">
    <property type="component" value="Chromosome"/>
</dbReference>
<proteinExistence type="predicted"/>
<dbReference type="AlphaFoldDB" id="A0A517STP2"/>